<dbReference type="InterPro" id="IPR023867">
    <property type="entry name" value="Sulphatase_maturase_rSAM"/>
</dbReference>
<accession>X1DYZ4</accession>
<keyword evidence="3" id="KW-0408">Iron</keyword>
<keyword evidence="2" id="KW-0479">Metal-binding</keyword>
<dbReference type="Pfam" id="PF04055">
    <property type="entry name" value="Radical_SAM"/>
    <property type="match status" value="1"/>
</dbReference>
<feature type="domain" description="Radical SAM core" evidence="6">
    <location>
        <begin position="1"/>
        <end position="124"/>
    </location>
</feature>
<feature type="non-terminal residue" evidence="7">
    <location>
        <position position="124"/>
    </location>
</feature>
<gene>
    <name evidence="7" type="ORF">S01H4_47732</name>
</gene>
<dbReference type="GO" id="GO:0016491">
    <property type="term" value="F:oxidoreductase activity"/>
    <property type="evidence" value="ECO:0007669"/>
    <property type="project" value="InterPro"/>
</dbReference>
<comment type="caution">
    <text evidence="7">The sequence shown here is derived from an EMBL/GenBank/DDBJ whole genome shotgun (WGS) entry which is preliminary data.</text>
</comment>
<dbReference type="GO" id="GO:0051536">
    <property type="term" value="F:iron-sulfur cluster binding"/>
    <property type="evidence" value="ECO:0007669"/>
    <property type="project" value="UniProtKB-KW"/>
</dbReference>
<dbReference type="EMBL" id="BART01026830">
    <property type="protein sequence ID" value="GAH01613.1"/>
    <property type="molecule type" value="Genomic_DNA"/>
</dbReference>
<dbReference type="PROSITE" id="PS51918">
    <property type="entry name" value="RADICAL_SAM"/>
    <property type="match status" value="1"/>
</dbReference>
<evidence type="ECO:0000256" key="3">
    <source>
        <dbReference type="ARBA" id="ARBA00023004"/>
    </source>
</evidence>
<reference evidence="7" key="1">
    <citation type="journal article" date="2014" name="Front. Microbiol.">
        <title>High frequency of phylogenetically diverse reductive dehalogenase-homologous genes in deep subseafloor sedimentary metagenomes.</title>
        <authorList>
            <person name="Kawai M."/>
            <person name="Futagami T."/>
            <person name="Toyoda A."/>
            <person name="Takaki Y."/>
            <person name="Nishi S."/>
            <person name="Hori S."/>
            <person name="Arai W."/>
            <person name="Tsubouchi T."/>
            <person name="Morono Y."/>
            <person name="Uchiyama I."/>
            <person name="Ito T."/>
            <person name="Fujiyama A."/>
            <person name="Inagaki F."/>
            <person name="Takami H."/>
        </authorList>
    </citation>
    <scope>NUCLEOTIDE SEQUENCE</scope>
    <source>
        <strain evidence="7">Expedition CK06-06</strain>
    </source>
</reference>
<dbReference type="InterPro" id="IPR007197">
    <property type="entry name" value="rSAM"/>
</dbReference>
<dbReference type="Gene3D" id="3.20.20.70">
    <property type="entry name" value="Aldolase class I"/>
    <property type="match status" value="1"/>
</dbReference>
<dbReference type="PANTHER" id="PTHR43273">
    <property type="entry name" value="ANAEROBIC SULFATASE-MATURATING ENZYME HOMOLOG ASLB-RELATED"/>
    <property type="match status" value="1"/>
</dbReference>
<dbReference type="AlphaFoldDB" id="X1DYZ4"/>
<protein>
    <recommendedName>
        <fullName evidence="6">Radical SAM core domain-containing protein</fullName>
    </recommendedName>
</protein>
<organism evidence="7">
    <name type="scientific">marine sediment metagenome</name>
    <dbReference type="NCBI Taxonomy" id="412755"/>
    <lineage>
        <taxon>unclassified sequences</taxon>
        <taxon>metagenomes</taxon>
        <taxon>ecological metagenomes</taxon>
    </lineage>
</organism>
<dbReference type="SFLD" id="SFLDG01067">
    <property type="entry name" value="SPASM/twitch_domain_containing"/>
    <property type="match status" value="1"/>
</dbReference>
<dbReference type="PANTHER" id="PTHR43273:SF3">
    <property type="entry name" value="ANAEROBIC SULFATASE-MATURATING ENZYME HOMOLOG ASLB-RELATED"/>
    <property type="match status" value="1"/>
</dbReference>
<name>X1DYZ4_9ZZZZ</name>
<evidence type="ECO:0000256" key="5">
    <source>
        <dbReference type="ARBA" id="ARBA00023601"/>
    </source>
</evidence>
<dbReference type="SFLD" id="SFLDG01386">
    <property type="entry name" value="main_SPASM_domain-containing"/>
    <property type="match status" value="1"/>
</dbReference>
<evidence type="ECO:0000256" key="4">
    <source>
        <dbReference type="ARBA" id="ARBA00023014"/>
    </source>
</evidence>
<dbReference type="InterPro" id="IPR013785">
    <property type="entry name" value="Aldolase_TIM"/>
</dbReference>
<evidence type="ECO:0000259" key="6">
    <source>
        <dbReference type="PROSITE" id="PS51918"/>
    </source>
</evidence>
<comment type="similarity">
    <text evidence="5">Belongs to the radical SAM superfamily. Anaerobic sulfatase-maturating enzyme family.</text>
</comment>
<dbReference type="SFLD" id="SFLDS00029">
    <property type="entry name" value="Radical_SAM"/>
    <property type="match status" value="1"/>
</dbReference>
<evidence type="ECO:0000313" key="7">
    <source>
        <dbReference type="EMBL" id="GAH01613.1"/>
    </source>
</evidence>
<keyword evidence="1" id="KW-0949">S-adenosyl-L-methionine</keyword>
<dbReference type="GO" id="GO:0046872">
    <property type="term" value="F:metal ion binding"/>
    <property type="evidence" value="ECO:0007669"/>
    <property type="project" value="UniProtKB-KW"/>
</dbReference>
<evidence type="ECO:0000256" key="2">
    <source>
        <dbReference type="ARBA" id="ARBA00022723"/>
    </source>
</evidence>
<dbReference type="SUPFAM" id="SSF102114">
    <property type="entry name" value="Radical SAM enzymes"/>
    <property type="match status" value="1"/>
</dbReference>
<dbReference type="InterPro" id="IPR058240">
    <property type="entry name" value="rSAM_sf"/>
</dbReference>
<sequence length="124" mass="14129">MKPFSLLIKPASADCNLRCEYCFYIDHLENVKKKPRMSDEILEIMIKSYMSTDQNKQYSFGWQGGEPTLMGIDFFKKVVEFQLKYAPPGSSISNGLQTNATLITEEMAKFFGEYKFLVGVSLDG</sequence>
<proteinExistence type="inferred from homology"/>
<dbReference type="CDD" id="cd01335">
    <property type="entry name" value="Radical_SAM"/>
    <property type="match status" value="1"/>
</dbReference>
<evidence type="ECO:0000256" key="1">
    <source>
        <dbReference type="ARBA" id="ARBA00022691"/>
    </source>
</evidence>
<keyword evidence="4" id="KW-0411">Iron-sulfur</keyword>